<comment type="caution">
    <text evidence="1">The sequence shown here is derived from an EMBL/GenBank/DDBJ whole genome shotgun (WGS) entry which is preliminary data.</text>
</comment>
<proteinExistence type="predicted"/>
<keyword evidence="2" id="KW-1185">Reference proteome</keyword>
<accession>A0A9X1BQJ0</accession>
<organism evidence="1 2">
    <name type="scientific">Aquariibacter lacus</name>
    <dbReference type="NCBI Taxonomy" id="2801332"/>
    <lineage>
        <taxon>Bacteria</taxon>
        <taxon>Pseudomonadati</taxon>
        <taxon>Pseudomonadota</taxon>
        <taxon>Betaproteobacteria</taxon>
        <taxon>Burkholderiales</taxon>
        <taxon>Sphaerotilaceae</taxon>
        <taxon>Aquariibacter</taxon>
    </lineage>
</organism>
<evidence type="ECO:0008006" key="3">
    <source>
        <dbReference type="Google" id="ProtNLM"/>
    </source>
</evidence>
<name>A0A9X1BQJ0_9BURK</name>
<dbReference type="EMBL" id="JAERRA010000001">
    <property type="protein sequence ID" value="MBL0718593.1"/>
    <property type="molecule type" value="Genomic_DNA"/>
</dbReference>
<protein>
    <recommendedName>
        <fullName evidence="3">RiboL-PSP-HEPN domain-containing protein</fullName>
    </recommendedName>
</protein>
<sequence length="231" mass="25550">MRKIAPKNIRDDFKTQLFDLKNFYLAGVAGLPSDSDQSTLTEHSLLAAAVAWEGFISDLFVAYINVDAARFKVHLEDSFNEHIKTQEKSNRVFQKFGRLALPLHLSKADVQSLANASGNNITFPNFAELKKRAAIWLVEAHADRFRSLSASQTALIDAVIALRNHVAHRSQRSLDAMSDALAVGALHTTGIKRKDNKFHNVGAWLKATPVGRTESRLLMIISNLELIGASC</sequence>
<dbReference type="RefSeq" id="WP_201823405.1">
    <property type="nucleotide sequence ID" value="NZ_JAERRA010000001.1"/>
</dbReference>
<evidence type="ECO:0000313" key="2">
    <source>
        <dbReference type="Proteomes" id="UP000643207"/>
    </source>
</evidence>
<dbReference type="Proteomes" id="UP000643207">
    <property type="component" value="Unassembled WGS sequence"/>
</dbReference>
<dbReference type="AlphaFoldDB" id="A0A9X1BQJ0"/>
<gene>
    <name evidence="1" type="ORF">JI742_01705</name>
</gene>
<reference evidence="1 2" key="1">
    <citation type="submission" date="2021-01" db="EMBL/GenBank/DDBJ databases">
        <title>Piscinibacter sp. Jin2 Genome sequencing and assembly.</title>
        <authorList>
            <person name="Kim I."/>
        </authorList>
    </citation>
    <scope>NUCLEOTIDE SEQUENCE [LARGE SCALE GENOMIC DNA]</scope>
    <source>
        <strain evidence="1 2">Jin2</strain>
    </source>
</reference>
<evidence type="ECO:0000313" key="1">
    <source>
        <dbReference type="EMBL" id="MBL0718593.1"/>
    </source>
</evidence>